<evidence type="ECO:0000259" key="1">
    <source>
        <dbReference type="Pfam" id="PF03544"/>
    </source>
</evidence>
<sequence length="278" mass="31415">MKFLFAGILFLSFLNSSWSQESGLKYNRPFVIFEGCDDNDDKVKCYDIKLHELIGKNLNNKVFKDSLFLLAKKDSITVPTSILYDENGVIVKSFSSITNPVKGPSDKLKGLLDSIPQVKPVLDEYNNGVAYTTTNLFAYFLDRTKDSIIPILGFKPTEVPFSIIEKVPVYKGCNEDLSNKELVKCMNGKVAELISKHFSTKLAKKLGLPPGIKRIYVEFKIDKKGKVTDIRARGPHPDLEEEAIRVIEKMPKLKSPGYFRNKKVIVPYAIPIVFRVTD</sequence>
<gene>
    <name evidence="2" type="ORF">ACFFGA_05020</name>
</gene>
<protein>
    <submittedName>
        <fullName evidence="2">Energy transducer TonB</fullName>
    </submittedName>
</protein>
<proteinExistence type="predicted"/>
<feature type="domain" description="TonB C-terminal" evidence="1">
    <location>
        <begin position="216"/>
        <end position="275"/>
    </location>
</feature>
<name>A0ABV6Q6K6_9FLAO</name>
<dbReference type="Gene3D" id="3.30.1150.10">
    <property type="match status" value="1"/>
</dbReference>
<dbReference type="Pfam" id="PF03544">
    <property type="entry name" value="TonB_C"/>
    <property type="match status" value="1"/>
</dbReference>
<evidence type="ECO:0000313" key="2">
    <source>
        <dbReference type="EMBL" id="MFC0603904.1"/>
    </source>
</evidence>
<dbReference type="RefSeq" id="WP_386060532.1">
    <property type="nucleotide sequence ID" value="NZ_JBHLTQ010000001.1"/>
</dbReference>
<comment type="caution">
    <text evidence="2">The sequence shown here is derived from an EMBL/GenBank/DDBJ whole genome shotgun (WGS) entry which is preliminary data.</text>
</comment>
<evidence type="ECO:0000313" key="3">
    <source>
        <dbReference type="Proteomes" id="UP001589832"/>
    </source>
</evidence>
<dbReference type="Proteomes" id="UP001589832">
    <property type="component" value="Unassembled WGS sequence"/>
</dbReference>
<keyword evidence="3" id="KW-1185">Reference proteome</keyword>
<reference evidence="2 3" key="1">
    <citation type="submission" date="2024-09" db="EMBL/GenBank/DDBJ databases">
        <authorList>
            <person name="Sun Q."/>
            <person name="Mori K."/>
        </authorList>
    </citation>
    <scope>NUCLEOTIDE SEQUENCE [LARGE SCALE GENOMIC DNA]</scope>
    <source>
        <strain evidence="2 3">NCAIM B.02481</strain>
    </source>
</reference>
<dbReference type="InterPro" id="IPR037682">
    <property type="entry name" value="TonB_C"/>
</dbReference>
<organism evidence="2 3">
    <name type="scientific">Winogradskyella pulchriflava</name>
    <dbReference type="NCBI Taxonomy" id="1110688"/>
    <lineage>
        <taxon>Bacteria</taxon>
        <taxon>Pseudomonadati</taxon>
        <taxon>Bacteroidota</taxon>
        <taxon>Flavobacteriia</taxon>
        <taxon>Flavobacteriales</taxon>
        <taxon>Flavobacteriaceae</taxon>
        <taxon>Winogradskyella</taxon>
    </lineage>
</organism>
<dbReference type="SUPFAM" id="SSF74653">
    <property type="entry name" value="TolA/TonB C-terminal domain"/>
    <property type="match status" value="1"/>
</dbReference>
<dbReference type="EMBL" id="JBHLTQ010000001">
    <property type="protein sequence ID" value="MFC0603904.1"/>
    <property type="molecule type" value="Genomic_DNA"/>
</dbReference>
<accession>A0ABV6Q6K6</accession>